<protein>
    <recommendedName>
        <fullName evidence="4">DUF3829 domain-containing protein</fullName>
    </recommendedName>
</protein>
<dbReference type="Proteomes" id="UP000449969">
    <property type="component" value="Unassembled WGS sequence"/>
</dbReference>
<reference evidence="2 3" key="1">
    <citation type="submission" date="2019-12" db="EMBL/GenBank/DDBJ databases">
        <title>Draft genome sequences Bradyrhizobium cajani AMBPC1010, Bradyrhizobium pachyrhizi AMBPC1040 and Bradyrhizobium yuanmingense ALSPC3051, three plant growth promoting strains isolated from nodules of Cajanus cajan L. in Dominican Republic.</title>
        <authorList>
            <person name="Flores-Felix J.D."/>
            <person name="Araujo J."/>
            <person name="Diaz-Alcantara C."/>
            <person name="Gonzalez-Andres F."/>
            <person name="Velazquez E."/>
        </authorList>
    </citation>
    <scope>NUCLEOTIDE SEQUENCE [LARGE SCALE GENOMIC DNA]</scope>
    <source>
        <strain evidence="2 3">1010</strain>
    </source>
</reference>
<organism evidence="2 3">
    <name type="scientific">Bradyrhizobium cajani</name>
    <dbReference type="NCBI Taxonomy" id="1928661"/>
    <lineage>
        <taxon>Bacteria</taxon>
        <taxon>Pseudomonadati</taxon>
        <taxon>Pseudomonadota</taxon>
        <taxon>Alphaproteobacteria</taxon>
        <taxon>Hyphomicrobiales</taxon>
        <taxon>Nitrobacteraceae</taxon>
        <taxon>Bradyrhizobium</taxon>
    </lineage>
</organism>
<proteinExistence type="predicted"/>
<comment type="caution">
    <text evidence="2">The sequence shown here is derived from an EMBL/GenBank/DDBJ whole genome shotgun (WGS) entry which is preliminary data.</text>
</comment>
<name>A0A844THD7_9BRAD</name>
<evidence type="ECO:0000256" key="1">
    <source>
        <dbReference type="SAM" id="SignalP"/>
    </source>
</evidence>
<evidence type="ECO:0008006" key="4">
    <source>
        <dbReference type="Google" id="ProtNLM"/>
    </source>
</evidence>
<evidence type="ECO:0000313" key="3">
    <source>
        <dbReference type="Proteomes" id="UP000449969"/>
    </source>
</evidence>
<dbReference type="RefSeq" id="WP_157329934.1">
    <property type="nucleotide sequence ID" value="NZ_JANADL010000025.1"/>
</dbReference>
<feature type="signal peptide" evidence="1">
    <location>
        <begin position="1"/>
        <end position="25"/>
    </location>
</feature>
<dbReference type="AlphaFoldDB" id="A0A844THD7"/>
<gene>
    <name evidence="2" type="ORF">GPL20_13300</name>
</gene>
<keyword evidence="3" id="KW-1185">Reference proteome</keyword>
<accession>A0A844THD7</accession>
<sequence length="298" mass="32035">MFFYRFRRLFAAALAAVAVSNCSHPTDKAIASFSDSTTAITSIASSASDLQTDLDDKTQALRAATDFTASKRLVFPPPHGSYWDKQFKKDWAVRVAVLKAIGAYARALSEANDPALAKSVGETTTSLGVALSDFQTAVASRAGTSPGVSQHIQIVGGIIADAASLLTEFYTAQQLRVVMARVHPKLEHARDLIKQDLAEIALGLKSQQNAYKRALDDKLTKISGLSDSQRYDAYMSAAADYSAMAARISLVESSASGLDAMVDAHRELLESSDDKRAVMAFTTFVKDVADKAKKLQTS</sequence>
<keyword evidence="1" id="KW-0732">Signal</keyword>
<evidence type="ECO:0000313" key="2">
    <source>
        <dbReference type="EMBL" id="MVT74010.1"/>
    </source>
</evidence>
<dbReference type="EMBL" id="WQNE01000009">
    <property type="protein sequence ID" value="MVT74010.1"/>
    <property type="molecule type" value="Genomic_DNA"/>
</dbReference>
<feature type="chain" id="PRO_5033038393" description="DUF3829 domain-containing protein" evidence="1">
    <location>
        <begin position="26"/>
        <end position="298"/>
    </location>
</feature>